<dbReference type="RefSeq" id="WP_194110281.1">
    <property type="nucleotide sequence ID" value="NZ_JADFFL010000002.1"/>
</dbReference>
<protein>
    <recommendedName>
        <fullName evidence="3">Lipoprotein</fullName>
    </recommendedName>
</protein>
<dbReference type="AlphaFoldDB" id="A0A929PWD6"/>
<comment type="caution">
    <text evidence="1">The sequence shown here is derived from an EMBL/GenBank/DDBJ whole genome shotgun (WGS) entry which is preliminary data.</text>
</comment>
<sequence length="117" mass="13414">MKKEQTFILAIMLLVMAAACKRNRHQYVTSDGHNRLEAVYSGKIIFDEDRSIGRMSRHSYFMVNKNGDQIEVQCDNKGKITYTDDNGHVKTKPDQDDKQLLAEGVKLILNTQRGVNR</sequence>
<dbReference type="PROSITE" id="PS51257">
    <property type="entry name" value="PROKAR_LIPOPROTEIN"/>
    <property type="match status" value="1"/>
</dbReference>
<reference evidence="1" key="1">
    <citation type="submission" date="2020-10" db="EMBL/GenBank/DDBJ databases">
        <title>Mucilaginibacter mali sp. nov., isolated from rhizosphere soil of apple orchard.</title>
        <authorList>
            <person name="Lee J.-S."/>
            <person name="Kim H.S."/>
            <person name="Kim J.-S."/>
        </authorList>
    </citation>
    <scope>NUCLEOTIDE SEQUENCE</scope>
    <source>
        <strain evidence="1">KCTC 22746</strain>
    </source>
</reference>
<dbReference type="EMBL" id="JADFFL010000002">
    <property type="protein sequence ID" value="MBE9661072.1"/>
    <property type="molecule type" value="Genomic_DNA"/>
</dbReference>
<evidence type="ECO:0000313" key="1">
    <source>
        <dbReference type="EMBL" id="MBE9661072.1"/>
    </source>
</evidence>
<gene>
    <name evidence="1" type="ORF">IRJ16_04185</name>
</gene>
<evidence type="ECO:0000313" key="2">
    <source>
        <dbReference type="Proteomes" id="UP000622475"/>
    </source>
</evidence>
<evidence type="ECO:0008006" key="3">
    <source>
        <dbReference type="Google" id="ProtNLM"/>
    </source>
</evidence>
<accession>A0A929PWD6</accession>
<keyword evidence="2" id="KW-1185">Reference proteome</keyword>
<organism evidence="1 2">
    <name type="scientific">Mucilaginibacter myungsuensis</name>
    <dbReference type="NCBI Taxonomy" id="649104"/>
    <lineage>
        <taxon>Bacteria</taxon>
        <taxon>Pseudomonadati</taxon>
        <taxon>Bacteroidota</taxon>
        <taxon>Sphingobacteriia</taxon>
        <taxon>Sphingobacteriales</taxon>
        <taxon>Sphingobacteriaceae</taxon>
        <taxon>Mucilaginibacter</taxon>
    </lineage>
</organism>
<name>A0A929PWD6_9SPHI</name>
<proteinExistence type="predicted"/>
<dbReference type="Proteomes" id="UP000622475">
    <property type="component" value="Unassembled WGS sequence"/>
</dbReference>